<dbReference type="GO" id="GO:0031505">
    <property type="term" value="P:fungal-type cell wall organization"/>
    <property type="evidence" value="ECO:0007669"/>
    <property type="project" value="TreeGrafter"/>
</dbReference>
<keyword evidence="1 3" id="KW-0732">Signal</keyword>
<evidence type="ECO:0000256" key="4">
    <source>
        <dbReference type="SAM" id="MobiDB-lite"/>
    </source>
</evidence>
<evidence type="ECO:0000313" key="6">
    <source>
        <dbReference type="Proteomes" id="UP000683417"/>
    </source>
</evidence>
<dbReference type="PANTHER" id="PTHR31468:SF4">
    <property type="entry name" value="1,3-BETA-GLUCANOSYLTRANSFERASE GAS3-RELATED"/>
    <property type="match status" value="1"/>
</dbReference>
<keyword evidence="3" id="KW-0472">Membrane</keyword>
<dbReference type="GO" id="GO:0042124">
    <property type="term" value="F:1,3-beta-glucanosyltransferase activity"/>
    <property type="evidence" value="ECO:0007669"/>
    <property type="project" value="TreeGrafter"/>
</dbReference>
<feature type="signal peptide" evidence="3">
    <location>
        <begin position="1"/>
        <end position="20"/>
    </location>
</feature>
<comment type="caution">
    <text evidence="5">The sequence shown here is derived from an EMBL/GenBank/DDBJ whole genome shotgun (WGS) entry which is preliminary data.</text>
</comment>
<feature type="compositionally biased region" description="Polar residues" evidence="4">
    <location>
        <begin position="487"/>
        <end position="496"/>
    </location>
</feature>
<dbReference type="InterPro" id="IPR004886">
    <property type="entry name" value="Glucanosyltransferase"/>
</dbReference>
<comment type="similarity">
    <text evidence="3">Belongs to the glycosyl hydrolase 72 family.</text>
</comment>
<reference evidence="5" key="1">
    <citation type="submission" date="2020-10" db="EMBL/GenBank/DDBJ databases">
        <authorList>
            <person name="Muller C M."/>
        </authorList>
    </citation>
    <scope>NUCLEOTIDE SEQUENCE</scope>
    <source>
        <strain evidence="5">THUN-12</strain>
    </source>
</reference>
<feature type="chain" id="PRO_5041020798" description="1,3-beta-glucanosyltransferase" evidence="3">
    <location>
        <begin position="21"/>
        <end position="524"/>
    </location>
</feature>
<keyword evidence="3" id="KW-0336">GPI-anchor</keyword>
<name>A0A9W4D792_BLUGR</name>
<sequence>MVSKIILAIFPVLFATYTSAVPLISVEGANFIESASGNRFQVVGVAYQPAGSSGYNPGSGVDPLSDGSTCLRDAALMQQLGINTVRVYNVDPKINHDLCASIFNQVGIYLMIDVNSPLSGENINRLEPWTSYYGAYLSRIFSVVEAFKNYPNTLLFFAGNEVVNDVETGESTPPYLRAVTRDLKNYISKNSKRKIPVGYSAADVRENLFDTWNYLLCSTTGEDDDPSRGDIFAVNSYSWCGDSSITESGYDTLLAGFANTSAPVFFSEYGCNTPAPRVFSEVPAIYGPVVSPVLSGGVVYEFSQEPANFGLVELKADGSAQVNSDFETLQKQFGKLDRKSIQGTKPEKNKSKPPVCSASLITSPKFNRSFKIPVPPPGAQELIDNGVPNPPVGKIIPVTNTAVKQKVLRSNGDPMTNLKIRPLAQNDTDSSPNTGNSSDTDRTINDAQPSPNDPGPPLNDTKTPPKISRPEPNNDVMNPASVPANIAASTPATSKQTDAKSIGSEKAQVSWTLVAALMMLYLSN</sequence>
<evidence type="ECO:0000256" key="1">
    <source>
        <dbReference type="ARBA" id="ARBA00022729"/>
    </source>
</evidence>
<gene>
    <name evidence="5" type="ORF">BGTH12_LOCUS3993</name>
</gene>
<feature type="compositionally biased region" description="Polar residues" evidence="4">
    <location>
        <begin position="425"/>
        <end position="438"/>
    </location>
</feature>
<keyword evidence="3" id="KW-0808">Transferase</keyword>
<dbReference type="EMBL" id="CAJHIT010000006">
    <property type="protein sequence ID" value="CAD6502635.1"/>
    <property type="molecule type" value="Genomic_DNA"/>
</dbReference>
<organism evidence="5 6">
    <name type="scientific">Blumeria graminis f. sp. triticale</name>
    <dbReference type="NCBI Taxonomy" id="1689686"/>
    <lineage>
        <taxon>Eukaryota</taxon>
        <taxon>Fungi</taxon>
        <taxon>Dikarya</taxon>
        <taxon>Ascomycota</taxon>
        <taxon>Pezizomycotina</taxon>
        <taxon>Leotiomycetes</taxon>
        <taxon>Erysiphales</taxon>
        <taxon>Erysiphaceae</taxon>
        <taxon>Blumeria</taxon>
    </lineage>
</organism>
<dbReference type="GO" id="GO:0098552">
    <property type="term" value="C:side of membrane"/>
    <property type="evidence" value="ECO:0007669"/>
    <property type="project" value="UniProtKB-KW"/>
</dbReference>
<dbReference type="PANTHER" id="PTHR31468">
    <property type="entry name" value="1,3-BETA-GLUCANOSYLTRANSFERASE GAS1"/>
    <property type="match status" value="1"/>
</dbReference>
<dbReference type="AlphaFoldDB" id="A0A9W4D792"/>
<accession>A0A9W4D792</accession>
<keyword evidence="3" id="KW-0449">Lipoprotein</keyword>
<comment type="function">
    <text evidence="3">Splits internally a 1,3-beta-glucan molecule and transfers the newly generated reducing end (the donor) to the non-reducing end of another 1,3-beta-glucan molecule (the acceptor) forming a 1,3-beta linkage, resulting in the elongation of 1,3-beta-glucan chains in the cell wall.</text>
</comment>
<protein>
    <recommendedName>
        <fullName evidence="3">1,3-beta-glucanosyltransferase</fullName>
        <ecNumber evidence="3">2.4.1.-</ecNumber>
    </recommendedName>
</protein>
<proteinExistence type="inferred from homology"/>
<evidence type="ECO:0000256" key="3">
    <source>
        <dbReference type="RuleBase" id="RU361209"/>
    </source>
</evidence>
<dbReference type="Proteomes" id="UP000683417">
    <property type="component" value="Unassembled WGS sequence"/>
</dbReference>
<dbReference type="GO" id="GO:0071970">
    <property type="term" value="P:fungal-type cell wall (1-&gt;3)-beta-D-glucan biosynthetic process"/>
    <property type="evidence" value="ECO:0007669"/>
    <property type="project" value="TreeGrafter"/>
</dbReference>
<keyword evidence="2" id="KW-0325">Glycoprotein</keyword>
<dbReference type="GO" id="GO:0005886">
    <property type="term" value="C:plasma membrane"/>
    <property type="evidence" value="ECO:0007669"/>
    <property type="project" value="UniProtKB-SubCell"/>
</dbReference>
<dbReference type="Pfam" id="PF03198">
    <property type="entry name" value="Glyco_hydro_72"/>
    <property type="match status" value="1"/>
</dbReference>
<comment type="subcellular location">
    <subcellularLocation>
        <location evidence="3">Cell membrane</location>
        <topology evidence="3">Lipid-anchor</topology>
        <topology evidence="3">GPI-anchor</topology>
    </subcellularLocation>
</comment>
<feature type="region of interest" description="Disordered" evidence="4">
    <location>
        <begin position="409"/>
        <end position="505"/>
    </location>
</feature>
<evidence type="ECO:0000256" key="2">
    <source>
        <dbReference type="ARBA" id="ARBA00023180"/>
    </source>
</evidence>
<dbReference type="EC" id="2.4.1.-" evidence="3"/>
<evidence type="ECO:0000313" key="5">
    <source>
        <dbReference type="EMBL" id="CAD6502635.1"/>
    </source>
</evidence>